<dbReference type="InterPro" id="IPR036388">
    <property type="entry name" value="WH-like_DNA-bd_sf"/>
</dbReference>
<dbReference type="SUPFAM" id="SSF46785">
    <property type="entry name" value="Winged helix' DNA-binding domain"/>
    <property type="match status" value="1"/>
</dbReference>
<feature type="domain" description="HTH arsR-type" evidence="1">
    <location>
        <begin position="21"/>
        <end position="115"/>
    </location>
</feature>
<evidence type="ECO:0000259" key="1">
    <source>
        <dbReference type="PROSITE" id="PS50987"/>
    </source>
</evidence>
<gene>
    <name evidence="2" type="ORF">GCM10010977_16390</name>
</gene>
<dbReference type="NCBIfam" id="NF033788">
    <property type="entry name" value="HTH_metalloreg"/>
    <property type="match status" value="1"/>
</dbReference>
<dbReference type="InterPro" id="IPR011991">
    <property type="entry name" value="ArsR-like_HTH"/>
</dbReference>
<dbReference type="Pfam" id="PF12840">
    <property type="entry name" value="HTH_20"/>
    <property type="match status" value="1"/>
</dbReference>
<dbReference type="InterPro" id="IPR001845">
    <property type="entry name" value="HTH_ArsR_DNA-bd_dom"/>
</dbReference>
<proteinExistence type="predicted"/>
<dbReference type="CDD" id="cd00090">
    <property type="entry name" value="HTH_ARSR"/>
    <property type="match status" value="1"/>
</dbReference>
<dbReference type="Proteomes" id="UP000642509">
    <property type="component" value="Unassembled WGS sequence"/>
</dbReference>
<evidence type="ECO:0000313" key="2">
    <source>
        <dbReference type="EMBL" id="GGO44908.1"/>
    </source>
</evidence>
<dbReference type="Gene3D" id="1.10.10.10">
    <property type="entry name" value="Winged helix-like DNA-binding domain superfamily/Winged helix DNA-binding domain"/>
    <property type="match status" value="1"/>
</dbReference>
<keyword evidence="3" id="KW-1185">Reference proteome</keyword>
<comment type="caution">
    <text evidence="2">The sequence shown here is derived from an EMBL/GenBank/DDBJ whole genome shotgun (WGS) entry which is preliminary data.</text>
</comment>
<reference evidence="3" key="1">
    <citation type="journal article" date="2019" name="Int. J. Syst. Evol. Microbiol.">
        <title>The Global Catalogue of Microorganisms (GCM) 10K type strain sequencing project: providing services to taxonomists for standard genome sequencing and annotation.</title>
        <authorList>
            <consortium name="The Broad Institute Genomics Platform"/>
            <consortium name="The Broad Institute Genome Sequencing Center for Infectious Disease"/>
            <person name="Wu L."/>
            <person name="Ma J."/>
        </authorList>
    </citation>
    <scope>NUCLEOTIDE SEQUENCE [LARGE SCALE GENOMIC DNA]</scope>
    <source>
        <strain evidence="3">CGMCC 1.7064</strain>
    </source>
</reference>
<protein>
    <submittedName>
        <fullName evidence="2">Transcriptional regulator</fullName>
    </submittedName>
</protein>
<dbReference type="SMART" id="SM00418">
    <property type="entry name" value="HTH_ARSR"/>
    <property type="match status" value="1"/>
</dbReference>
<accession>A0ABQ2LZ01</accession>
<sequence>MYNHMVVHRAADATSGTEVPWRQLGDDEVDRIFQALADSTRRDILSRTLTEPLSVSVLADDYDMSFAAVQKHVSVLESAGLVKKNKKGRERLVSGDPETVRKAQQLLDRYEQLWRQRIGRLDALLSDESGPEPDSPIGKA</sequence>
<name>A0ABQ2LZ01_9MICC</name>
<dbReference type="EMBL" id="BMLQ01000004">
    <property type="protein sequence ID" value="GGO44908.1"/>
    <property type="molecule type" value="Genomic_DNA"/>
</dbReference>
<evidence type="ECO:0000313" key="3">
    <source>
        <dbReference type="Proteomes" id="UP000642509"/>
    </source>
</evidence>
<dbReference type="PANTHER" id="PTHR38600:SF2">
    <property type="entry name" value="SLL0088 PROTEIN"/>
    <property type="match status" value="1"/>
</dbReference>
<organism evidence="2 3">
    <name type="scientific">Citricoccus zhacaiensis</name>
    <dbReference type="NCBI Taxonomy" id="489142"/>
    <lineage>
        <taxon>Bacteria</taxon>
        <taxon>Bacillati</taxon>
        <taxon>Actinomycetota</taxon>
        <taxon>Actinomycetes</taxon>
        <taxon>Micrococcales</taxon>
        <taxon>Micrococcaceae</taxon>
        <taxon>Citricoccus</taxon>
    </lineage>
</organism>
<dbReference type="PANTHER" id="PTHR38600">
    <property type="entry name" value="TRANSCRIPTIONAL REGULATORY PROTEIN"/>
    <property type="match status" value="1"/>
</dbReference>
<dbReference type="InterPro" id="IPR036390">
    <property type="entry name" value="WH_DNA-bd_sf"/>
</dbReference>
<dbReference type="PROSITE" id="PS50987">
    <property type="entry name" value="HTH_ARSR_2"/>
    <property type="match status" value="1"/>
</dbReference>